<evidence type="ECO:0000256" key="3">
    <source>
        <dbReference type="ARBA" id="ARBA00022741"/>
    </source>
</evidence>
<dbReference type="PROSITE" id="PS50893">
    <property type="entry name" value="ABC_TRANSPORTER_2"/>
    <property type="match status" value="2"/>
</dbReference>
<dbReference type="CDD" id="cd03263">
    <property type="entry name" value="ABC_subfamily_A"/>
    <property type="match status" value="2"/>
</dbReference>
<feature type="transmembrane region" description="Helical" evidence="6">
    <location>
        <begin position="247"/>
        <end position="267"/>
    </location>
</feature>
<dbReference type="SMART" id="SM00382">
    <property type="entry name" value="AAA"/>
    <property type="match status" value="2"/>
</dbReference>
<name>A0A2C5ZA07_9HYPO</name>
<feature type="transmembrane region" description="Helical" evidence="6">
    <location>
        <begin position="389"/>
        <end position="411"/>
    </location>
</feature>
<dbReference type="EMBL" id="NJEU01000250">
    <property type="protein sequence ID" value="PHH77847.1"/>
    <property type="molecule type" value="Genomic_DNA"/>
</dbReference>
<dbReference type="InterPro" id="IPR003593">
    <property type="entry name" value="AAA+_ATPase"/>
</dbReference>
<organism evidence="8 9">
    <name type="scientific">Ophiocordyceps australis</name>
    <dbReference type="NCBI Taxonomy" id="1399860"/>
    <lineage>
        <taxon>Eukaryota</taxon>
        <taxon>Fungi</taxon>
        <taxon>Dikarya</taxon>
        <taxon>Ascomycota</taxon>
        <taxon>Pezizomycotina</taxon>
        <taxon>Sordariomycetes</taxon>
        <taxon>Hypocreomycetidae</taxon>
        <taxon>Hypocreales</taxon>
        <taxon>Ophiocordycipitaceae</taxon>
        <taxon>Ophiocordyceps</taxon>
    </lineage>
</organism>
<dbReference type="GO" id="GO:0005524">
    <property type="term" value="F:ATP binding"/>
    <property type="evidence" value="ECO:0007669"/>
    <property type="project" value="UniProtKB-KW"/>
</dbReference>
<evidence type="ECO:0000313" key="8">
    <source>
        <dbReference type="EMBL" id="PHH77847.1"/>
    </source>
</evidence>
<feature type="transmembrane region" description="Helical" evidence="6">
    <location>
        <begin position="432"/>
        <end position="455"/>
    </location>
</feature>
<evidence type="ECO:0000256" key="1">
    <source>
        <dbReference type="ARBA" id="ARBA00022448"/>
    </source>
</evidence>
<protein>
    <recommendedName>
        <fullName evidence="7">ABC transporter domain-containing protein</fullName>
    </recommendedName>
</protein>
<reference evidence="8 9" key="1">
    <citation type="submission" date="2017-06" db="EMBL/GenBank/DDBJ databases">
        <title>Ant-infecting Ophiocordyceps genomes reveal a high diversity of potential behavioral manipulation genes and a possible major role for enterotoxins.</title>
        <authorList>
            <person name="De Bekker C."/>
            <person name="Evans H.C."/>
            <person name="Brachmann A."/>
            <person name="Hughes D.P."/>
        </authorList>
    </citation>
    <scope>NUCLEOTIDE SEQUENCE [LARGE SCALE GENOMIC DNA]</scope>
    <source>
        <strain evidence="8 9">1348a</strain>
    </source>
</reference>
<keyword evidence="1" id="KW-0813">Transport</keyword>
<dbReference type="PANTHER" id="PTHR19229:SF36">
    <property type="entry name" value="ATP-BINDING CASSETTE SUB-FAMILY A MEMBER 2"/>
    <property type="match status" value="1"/>
</dbReference>
<feature type="domain" description="ABC transporter" evidence="7">
    <location>
        <begin position="1247"/>
        <end position="1463"/>
    </location>
</feature>
<feature type="region of interest" description="Disordered" evidence="5">
    <location>
        <begin position="1581"/>
        <end position="1600"/>
    </location>
</feature>
<dbReference type="GO" id="GO:0016705">
    <property type="term" value="F:oxidoreductase activity, acting on paired donors, with incorporation or reduction of molecular oxygen"/>
    <property type="evidence" value="ECO:0007669"/>
    <property type="project" value="InterPro"/>
</dbReference>
<feature type="compositionally biased region" description="Acidic residues" evidence="5">
    <location>
        <begin position="1591"/>
        <end position="1600"/>
    </location>
</feature>
<dbReference type="PROSITE" id="PS00211">
    <property type="entry name" value="ABC_TRANSPORTER_1"/>
    <property type="match status" value="2"/>
</dbReference>
<dbReference type="InterPro" id="IPR026082">
    <property type="entry name" value="ABCA"/>
</dbReference>
<dbReference type="GO" id="GO:0016020">
    <property type="term" value="C:membrane"/>
    <property type="evidence" value="ECO:0007669"/>
    <property type="project" value="InterPro"/>
</dbReference>
<keyword evidence="9" id="KW-1185">Reference proteome</keyword>
<gene>
    <name evidence="8" type="ORF">CDD82_3344</name>
</gene>
<sequence>MEGQHGGRDRLRALGRQTWTLVVKNVRRTLVRHPAMVLVMALAVPVLLTGLLAFVKTLLAPPAVFGMGQSHGVRTLAQAFDEARGSGKDKIVLVDGGHGAAGDVQRVLGEIEKTVVDYGEPMQLVRVEQEEGLVSECRSTLRGVSSCFGAVVMRSSPSTAPGSIWNYTIRNDGFLAQAPFRFNVQRSTNDEEIYLLPLQRAVDAAIVGHGDGNWAAAQRIEGVEEMPFTSQTQQEREGRMRASYHGAIIKFLGVGFMATMLPIAYHMSGFIAAERESGMIALMDTMMAVGSASAAQGVRLVSYHAAFSAMYAPGWIVTSIVMHLYIFSNTSFAAVLLLQLLYGLALGSFAIFCAAFFQRAQLSSISATLLALGLGVLAQSITAPSTGTVALLAALFPPCNYVLLVVLMARFEKTGHGFNLAANAPTADLWQLPGIVLLVLMATQTMAYLVMAAVVERALHAKSFKGRRTGTSQDGTAVQLEGLTKTYQASLSSRLGAMIARTGQGAEPVVAVDNVSLRAGKGQIVALLGANGSGKSTTLDCIAGTCRPSSGCVTVDVQEGLGVAPQKNVLWHDVGVEEHVRIFNRLKAPLSQDSGGELAKLIKSIGLHSKRKCLAGTLSGGQKRKLQLGMMLTGGSGVCCIDEVSSGLDPLSRRNIWDILVAERGKRTLIMTTHFLDEADYLADEIAILSEGRLRALGSSVELKEKFGGGYRVCVGRVDAAADGAAVPRGVERVGSGTFACASSGLAVELIKELQAQGAGECQLWSPTMERVFLQLAHESQEAQGKGGDEHAAELMDGASVGLVQQVGVALRKRCIVLKRNWKAQALAVGLPVVAAGLTSLYVQGRQPMGCSVAEQASSWGAEDAFSQRRRRYQIRLLAGPSAAFNATQARQLLAPVFAGWGHGAAMRASALSEVHLVDSFAAFVQHMEAERKTLTTALWLGGDGRPPTMAWLSNVFVSSPVLAQQLLHVVLARTSIATTWAPFNVAFNAGVGDALSLVCYMGIALVCYPALFALYPTRQRVAGVRALEYSSGLRPEALWSAYLVFDLCFVVAASALAVALWAWLSAIWYRIDYLAVVLLCYGLASTLLAYLTSAVARNQLSSFAWAAGYQAFVLFAYVFAHLAIETFASPHRIDMMVLVCHYTISALAPIGPLVRALLLVTNLFSTACDGDTLSDRPASFSMYGGPIVYLVVQSLVLFGLVLLLQRGPSSQPRQDDHDDYAHHDGAERGNASCASTSSQEGQAQGLRVVNLTRKFGSKTVLDKVSFSIKRGQVFALLGPNGAGKSTALSLIRRDAQSGGKASGHVVVHSKPLAQSPVDALDDMTVREHLDFYARLRGVAPVDHNVSAVLRAVGLDGFESRMAPALSGGNKRKLSLAIALMGNPALVLLDEPSSGLDAASKRIMWRTLAATTSGRSILLTTHSMEEADALAHRVGILDRRMLALGSPHGLRCRFGDALHVHLVCHGAPRTSTLDMQRVVAWLHHTFPLASLDSTTYHGQVRFLLPASHVLHCASSSRLGHGPRDQDTDEATAASTCPSTAVGLLVMLLQEQKARLGIQHYSVSPATLDHVFLAIVGQRRATNNDNDNNSHDDDDDDDDDDQNLLSSRAWIMSWHGIRRIWATKCR</sequence>
<dbReference type="SUPFAM" id="SSF52540">
    <property type="entry name" value="P-loop containing nucleoside triphosphate hydrolases"/>
    <property type="match status" value="2"/>
</dbReference>
<evidence type="ECO:0000256" key="6">
    <source>
        <dbReference type="SAM" id="Phobius"/>
    </source>
</evidence>
<dbReference type="InterPro" id="IPR017871">
    <property type="entry name" value="ABC_transporter-like_CS"/>
</dbReference>
<dbReference type="Pfam" id="PF00005">
    <property type="entry name" value="ABC_tran"/>
    <property type="match status" value="2"/>
</dbReference>
<evidence type="ECO:0000259" key="7">
    <source>
        <dbReference type="PROSITE" id="PS50893"/>
    </source>
</evidence>
<feature type="transmembrane region" description="Helical" evidence="6">
    <location>
        <begin position="998"/>
        <end position="1018"/>
    </location>
</feature>
<keyword evidence="6" id="KW-1133">Transmembrane helix</keyword>
<feature type="domain" description="ABC transporter" evidence="7">
    <location>
        <begin position="478"/>
        <end position="716"/>
    </location>
</feature>
<feature type="transmembrane region" description="Helical" evidence="6">
    <location>
        <begin position="1181"/>
        <end position="1205"/>
    </location>
</feature>
<dbReference type="GO" id="GO:0005319">
    <property type="term" value="F:lipid transporter activity"/>
    <property type="evidence" value="ECO:0007669"/>
    <property type="project" value="TreeGrafter"/>
</dbReference>
<dbReference type="Proteomes" id="UP000224854">
    <property type="component" value="Unassembled WGS sequence"/>
</dbReference>
<feature type="compositionally biased region" description="Basic and acidic residues" evidence="5">
    <location>
        <begin position="1214"/>
        <end position="1228"/>
    </location>
</feature>
<keyword evidence="4" id="KW-0067">ATP-binding</keyword>
<feature type="transmembrane region" description="Helical" evidence="6">
    <location>
        <begin position="1072"/>
        <end position="1092"/>
    </location>
</feature>
<dbReference type="PROSITE" id="PS00086">
    <property type="entry name" value="CYTOCHROME_P450"/>
    <property type="match status" value="1"/>
</dbReference>
<dbReference type="Gene3D" id="3.40.50.300">
    <property type="entry name" value="P-loop containing nucleotide triphosphate hydrolases"/>
    <property type="match status" value="2"/>
</dbReference>
<evidence type="ECO:0000256" key="5">
    <source>
        <dbReference type="SAM" id="MobiDB-lite"/>
    </source>
</evidence>
<comment type="caution">
    <text evidence="8">The sequence shown here is derived from an EMBL/GenBank/DDBJ whole genome shotgun (WGS) entry which is preliminary data.</text>
</comment>
<dbReference type="GO" id="GO:0140359">
    <property type="term" value="F:ABC-type transporter activity"/>
    <property type="evidence" value="ECO:0007669"/>
    <property type="project" value="InterPro"/>
</dbReference>
<feature type="transmembrane region" description="Helical" evidence="6">
    <location>
        <begin position="1137"/>
        <end position="1161"/>
    </location>
</feature>
<keyword evidence="6" id="KW-0812">Transmembrane</keyword>
<evidence type="ECO:0000256" key="2">
    <source>
        <dbReference type="ARBA" id="ARBA00022737"/>
    </source>
</evidence>
<dbReference type="InterPro" id="IPR017972">
    <property type="entry name" value="Cyt_P450_CS"/>
</dbReference>
<dbReference type="PANTHER" id="PTHR19229">
    <property type="entry name" value="ATP-BINDING CASSETTE TRANSPORTER SUBFAMILY A ABCA"/>
    <property type="match status" value="1"/>
</dbReference>
<dbReference type="InterPro" id="IPR027417">
    <property type="entry name" value="P-loop_NTPase"/>
</dbReference>
<feature type="transmembrane region" description="Helical" evidence="6">
    <location>
        <begin position="1104"/>
        <end position="1125"/>
    </location>
</feature>
<evidence type="ECO:0000313" key="9">
    <source>
        <dbReference type="Proteomes" id="UP000224854"/>
    </source>
</evidence>
<feature type="transmembrane region" description="Helical" evidence="6">
    <location>
        <begin position="35"/>
        <end position="55"/>
    </location>
</feature>
<feature type="transmembrane region" description="Helical" evidence="6">
    <location>
        <begin position="364"/>
        <end position="383"/>
    </location>
</feature>
<dbReference type="InterPro" id="IPR003439">
    <property type="entry name" value="ABC_transporter-like_ATP-bd"/>
</dbReference>
<dbReference type="GO" id="GO:0005506">
    <property type="term" value="F:iron ion binding"/>
    <property type="evidence" value="ECO:0007669"/>
    <property type="project" value="InterPro"/>
</dbReference>
<keyword evidence="6" id="KW-0472">Membrane</keyword>
<feature type="transmembrane region" description="Helical" evidence="6">
    <location>
        <begin position="305"/>
        <end position="326"/>
    </location>
</feature>
<evidence type="ECO:0000256" key="4">
    <source>
        <dbReference type="ARBA" id="ARBA00022840"/>
    </source>
</evidence>
<keyword evidence="3" id="KW-0547">Nucleotide-binding</keyword>
<dbReference type="GO" id="GO:0016887">
    <property type="term" value="F:ATP hydrolysis activity"/>
    <property type="evidence" value="ECO:0007669"/>
    <property type="project" value="InterPro"/>
</dbReference>
<dbReference type="OrthoDB" id="8061355at2759"/>
<proteinExistence type="predicted"/>
<accession>A0A2C5ZA07</accession>
<feature type="transmembrane region" description="Helical" evidence="6">
    <location>
        <begin position="1038"/>
        <end position="1065"/>
    </location>
</feature>
<feature type="transmembrane region" description="Helical" evidence="6">
    <location>
        <begin position="332"/>
        <end position="357"/>
    </location>
</feature>
<keyword evidence="2" id="KW-0677">Repeat</keyword>
<feature type="region of interest" description="Disordered" evidence="5">
    <location>
        <begin position="1210"/>
        <end position="1240"/>
    </location>
</feature>